<dbReference type="CDD" id="cd00085">
    <property type="entry name" value="HNHc"/>
    <property type="match status" value="1"/>
</dbReference>
<sequence>MRRIYIPMPTKPQQRKRLYLPETTTGYARIPSREEYHTGRWTRESRAFRESNPLCAECYDKGIITPTEVVDHIIPAAICDDFWDVSNWQPLCRQCNAEKGNRDKRLINEYRKGKGRR</sequence>
<proteinExistence type="predicted"/>
<comment type="caution">
    <text evidence="2">The sequence shown here is derived from an EMBL/GenBank/DDBJ whole genome shotgun (WGS) entry which is preliminary data.</text>
</comment>
<dbReference type="GO" id="GO:0003676">
    <property type="term" value="F:nucleic acid binding"/>
    <property type="evidence" value="ECO:0007669"/>
    <property type="project" value="InterPro"/>
</dbReference>
<feature type="domain" description="HNH nuclease" evidence="1">
    <location>
        <begin position="44"/>
        <end position="97"/>
    </location>
</feature>
<dbReference type="SMART" id="SM00507">
    <property type="entry name" value="HNHc"/>
    <property type="match status" value="1"/>
</dbReference>
<protein>
    <recommendedName>
        <fullName evidence="1">HNH nuclease domain-containing protein</fullName>
    </recommendedName>
</protein>
<gene>
    <name evidence="2" type="ORF">EZS27_026481</name>
</gene>
<evidence type="ECO:0000313" key="2">
    <source>
        <dbReference type="EMBL" id="KAA6324154.1"/>
    </source>
</evidence>
<dbReference type="GO" id="GO:0004519">
    <property type="term" value="F:endonuclease activity"/>
    <property type="evidence" value="ECO:0007669"/>
    <property type="project" value="InterPro"/>
</dbReference>
<dbReference type="GO" id="GO:0008270">
    <property type="term" value="F:zinc ion binding"/>
    <property type="evidence" value="ECO:0007669"/>
    <property type="project" value="InterPro"/>
</dbReference>
<dbReference type="Gene3D" id="1.10.30.50">
    <property type="match status" value="1"/>
</dbReference>
<organism evidence="2">
    <name type="scientific">termite gut metagenome</name>
    <dbReference type="NCBI Taxonomy" id="433724"/>
    <lineage>
        <taxon>unclassified sequences</taxon>
        <taxon>metagenomes</taxon>
        <taxon>organismal metagenomes</taxon>
    </lineage>
</organism>
<evidence type="ECO:0000259" key="1">
    <source>
        <dbReference type="SMART" id="SM00507"/>
    </source>
</evidence>
<dbReference type="InterPro" id="IPR003615">
    <property type="entry name" value="HNH_nuc"/>
</dbReference>
<accession>A0A5J4QSV5</accession>
<dbReference type="AlphaFoldDB" id="A0A5J4QSV5"/>
<dbReference type="EMBL" id="SNRY01002636">
    <property type="protein sequence ID" value="KAA6324154.1"/>
    <property type="molecule type" value="Genomic_DNA"/>
</dbReference>
<reference evidence="2" key="1">
    <citation type="submission" date="2019-03" db="EMBL/GenBank/DDBJ databases">
        <title>Single cell metagenomics reveals metabolic interactions within the superorganism composed of flagellate Streblomastix strix and complex community of Bacteroidetes bacteria on its surface.</title>
        <authorList>
            <person name="Treitli S.C."/>
            <person name="Kolisko M."/>
            <person name="Husnik F."/>
            <person name="Keeling P."/>
            <person name="Hampl V."/>
        </authorList>
    </citation>
    <scope>NUCLEOTIDE SEQUENCE</scope>
    <source>
        <strain evidence="2">STM</strain>
    </source>
</reference>
<name>A0A5J4QSV5_9ZZZZ</name>
<dbReference type="InterPro" id="IPR002711">
    <property type="entry name" value="HNH"/>
</dbReference>
<dbReference type="Pfam" id="PF01844">
    <property type="entry name" value="HNH"/>
    <property type="match status" value="1"/>
</dbReference>